<reference evidence="1" key="1">
    <citation type="submission" date="2019-03" db="EMBL/GenBank/DDBJ databases">
        <title>Single cell metagenomics reveals metabolic interactions within the superorganism composed of flagellate Streblomastix strix and complex community of Bacteroidetes bacteria on its surface.</title>
        <authorList>
            <person name="Treitli S.C."/>
            <person name="Kolisko M."/>
            <person name="Husnik F."/>
            <person name="Keeling P."/>
            <person name="Hampl V."/>
        </authorList>
    </citation>
    <scope>NUCLEOTIDE SEQUENCE</scope>
    <source>
        <strain evidence="1">STM</strain>
    </source>
</reference>
<proteinExistence type="predicted"/>
<dbReference type="EMBL" id="SNRY01000066">
    <property type="protein sequence ID" value="KAA6348542.1"/>
    <property type="molecule type" value="Genomic_DNA"/>
</dbReference>
<dbReference type="InterPro" id="IPR021823">
    <property type="entry name" value="DUF3408"/>
</dbReference>
<evidence type="ECO:0000313" key="1">
    <source>
        <dbReference type="EMBL" id="KAA6348520.1"/>
    </source>
</evidence>
<protein>
    <recommendedName>
        <fullName evidence="3">DUF3408 domain-containing protein</fullName>
    </recommendedName>
</protein>
<accession>A0A5J4STC8</accession>
<dbReference type="Pfam" id="PF11888">
    <property type="entry name" value="DUF3408"/>
    <property type="match status" value="1"/>
</dbReference>
<dbReference type="AlphaFoldDB" id="A0A5J4STC8"/>
<name>A0A5J4STC8_9ZZZZ</name>
<sequence>MKTTIRVFAITKQSKESPQDYESNFLQTNEVKPRQEKTRRCVYISEDVHAAVSEITRTLADRGVTMGSYIDNVLRLHLEAYRDEINKLYKRSRKDLI</sequence>
<evidence type="ECO:0000313" key="2">
    <source>
        <dbReference type="EMBL" id="KAA6348542.1"/>
    </source>
</evidence>
<organism evidence="1">
    <name type="scientific">termite gut metagenome</name>
    <dbReference type="NCBI Taxonomy" id="433724"/>
    <lineage>
        <taxon>unclassified sequences</taxon>
        <taxon>metagenomes</taxon>
        <taxon>organismal metagenomes</taxon>
    </lineage>
</organism>
<evidence type="ECO:0008006" key="3">
    <source>
        <dbReference type="Google" id="ProtNLM"/>
    </source>
</evidence>
<comment type="caution">
    <text evidence="1">The sequence shown here is derived from an EMBL/GenBank/DDBJ whole genome shotgun (WGS) entry which is preliminary data.</text>
</comment>
<gene>
    <name evidence="1" type="ORF">EZS27_004014</name>
    <name evidence="2" type="ORF">EZS27_004036</name>
</gene>
<dbReference type="EMBL" id="SNRY01000066">
    <property type="protein sequence ID" value="KAA6348520.1"/>
    <property type="molecule type" value="Genomic_DNA"/>
</dbReference>